<protein>
    <submittedName>
        <fullName evidence="1">Uncharacterized protein</fullName>
    </submittedName>
</protein>
<evidence type="ECO:0000313" key="2">
    <source>
        <dbReference type="Proteomes" id="UP000799755"/>
    </source>
</evidence>
<feature type="non-terminal residue" evidence="1">
    <location>
        <position position="1"/>
    </location>
</feature>
<proteinExistence type="predicted"/>
<sequence>YKSQVCMDFSTVVIEDIAAQFTKIDRIEWRVLEVRHVEDMKDGGFKVIIDKGTLDSMISGSMQDPPEVVKKNNRSCIDEVIRVLKPGVFIYITYI</sequence>
<gene>
    <name evidence="1" type="ORF">BDR25DRAFT_210900</name>
</gene>
<keyword evidence="2" id="KW-1185">Reference proteome</keyword>
<organism evidence="1 2">
    <name type="scientific">Lindgomyces ingoldianus</name>
    <dbReference type="NCBI Taxonomy" id="673940"/>
    <lineage>
        <taxon>Eukaryota</taxon>
        <taxon>Fungi</taxon>
        <taxon>Dikarya</taxon>
        <taxon>Ascomycota</taxon>
        <taxon>Pezizomycotina</taxon>
        <taxon>Dothideomycetes</taxon>
        <taxon>Pleosporomycetidae</taxon>
        <taxon>Pleosporales</taxon>
        <taxon>Lindgomycetaceae</taxon>
        <taxon>Lindgomyces</taxon>
    </lineage>
</organism>
<evidence type="ECO:0000313" key="1">
    <source>
        <dbReference type="EMBL" id="KAF2476272.1"/>
    </source>
</evidence>
<reference evidence="1" key="1">
    <citation type="journal article" date="2020" name="Stud. Mycol.">
        <title>101 Dothideomycetes genomes: a test case for predicting lifestyles and emergence of pathogens.</title>
        <authorList>
            <person name="Haridas S."/>
            <person name="Albert R."/>
            <person name="Binder M."/>
            <person name="Bloem J."/>
            <person name="Labutti K."/>
            <person name="Salamov A."/>
            <person name="Andreopoulos B."/>
            <person name="Baker S."/>
            <person name="Barry K."/>
            <person name="Bills G."/>
            <person name="Bluhm B."/>
            <person name="Cannon C."/>
            <person name="Castanera R."/>
            <person name="Culley D."/>
            <person name="Daum C."/>
            <person name="Ezra D."/>
            <person name="Gonzalez J."/>
            <person name="Henrissat B."/>
            <person name="Kuo A."/>
            <person name="Liang C."/>
            <person name="Lipzen A."/>
            <person name="Lutzoni F."/>
            <person name="Magnuson J."/>
            <person name="Mondo S."/>
            <person name="Nolan M."/>
            <person name="Ohm R."/>
            <person name="Pangilinan J."/>
            <person name="Park H.-J."/>
            <person name="Ramirez L."/>
            <person name="Alfaro M."/>
            <person name="Sun H."/>
            <person name="Tritt A."/>
            <person name="Yoshinaga Y."/>
            <person name="Zwiers L.-H."/>
            <person name="Turgeon B."/>
            <person name="Goodwin S."/>
            <person name="Spatafora J."/>
            <person name="Crous P."/>
            <person name="Grigoriev I."/>
        </authorList>
    </citation>
    <scope>NUCLEOTIDE SEQUENCE</scope>
    <source>
        <strain evidence="1">ATCC 200398</strain>
    </source>
</reference>
<name>A0ACB6RD65_9PLEO</name>
<comment type="caution">
    <text evidence="1">The sequence shown here is derived from an EMBL/GenBank/DDBJ whole genome shotgun (WGS) entry which is preliminary data.</text>
</comment>
<dbReference type="Proteomes" id="UP000799755">
    <property type="component" value="Unassembled WGS sequence"/>
</dbReference>
<accession>A0ACB6RD65</accession>
<dbReference type="EMBL" id="MU003494">
    <property type="protein sequence ID" value="KAF2476272.1"/>
    <property type="molecule type" value="Genomic_DNA"/>
</dbReference>